<keyword evidence="1" id="KW-1133">Transmembrane helix</keyword>
<dbReference type="Proteomes" id="UP000712600">
    <property type="component" value="Unassembled WGS sequence"/>
</dbReference>
<evidence type="ECO:0000256" key="1">
    <source>
        <dbReference type="SAM" id="Phobius"/>
    </source>
</evidence>
<keyword evidence="1" id="KW-0812">Transmembrane</keyword>
<comment type="caution">
    <text evidence="2">The sequence shown here is derived from an EMBL/GenBank/DDBJ whole genome shotgun (WGS) entry which is preliminary data.</text>
</comment>
<reference evidence="2" key="1">
    <citation type="submission" date="2019-12" db="EMBL/GenBank/DDBJ databases">
        <title>Genome sequencing and annotation of Brassica cretica.</title>
        <authorList>
            <person name="Studholme D.J."/>
            <person name="Sarris P."/>
        </authorList>
    </citation>
    <scope>NUCLEOTIDE SEQUENCE</scope>
    <source>
        <strain evidence="2">PFS-109/04</strain>
        <tissue evidence="2">Leaf</tissue>
    </source>
</reference>
<evidence type="ECO:0000313" key="2">
    <source>
        <dbReference type="EMBL" id="KAF3538051.1"/>
    </source>
</evidence>
<name>A0A8S9QAM2_BRACR</name>
<evidence type="ECO:0000313" key="3">
    <source>
        <dbReference type="Proteomes" id="UP000712600"/>
    </source>
</evidence>
<dbReference type="EMBL" id="QGKX02001290">
    <property type="protein sequence ID" value="KAF3538051.1"/>
    <property type="molecule type" value="Genomic_DNA"/>
</dbReference>
<feature type="transmembrane region" description="Helical" evidence="1">
    <location>
        <begin position="20"/>
        <end position="42"/>
    </location>
</feature>
<gene>
    <name evidence="2" type="ORF">F2Q69_00018696</name>
</gene>
<organism evidence="2 3">
    <name type="scientific">Brassica cretica</name>
    <name type="common">Mustard</name>
    <dbReference type="NCBI Taxonomy" id="69181"/>
    <lineage>
        <taxon>Eukaryota</taxon>
        <taxon>Viridiplantae</taxon>
        <taxon>Streptophyta</taxon>
        <taxon>Embryophyta</taxon>
        <taxon>Tracheophyta</taxon>
        <taxon>Spermatophyta</taxon>
        <taxon>Magnoliopsida</taxon>
        <taxon>eudicotyledons</taxon>
        <taxon>Gunneridae</taxon>
        <taxon>Pentapetalae</taxon>
        <taxon>rosids</taxon>
        <taxon>malvids</taxon>
        <taxon>Brassicales</taxon>
        <taxon>Brassicaceae</taxon>
        <taxon>Brassiceae</taxon>
        <taxon>Brassica</taxon>
    </lineage>
</organism>
<accession>A0A8S9QAM2</accession>
<protein>
    <submittedName>
        <fullName evidence="2">Uncharacterized protein</fullName>
    </submittedName>
</protein>
<sequence length="138" mass="13928">MIAGMIVVEGGAPALGSLAPFFAVGGAGGALFLVVVACSVAMRFPAALLAALLPAVERSTCSGGATGLTSTGISPSSSAFPTRLIVSPNRSNTCRRSSLSDLIGDSCGRDRRFCIGPLELEGTEFTSLAPDGTLSSRY</sequence>
<keyword evidence="1" id="KW-0472">Membrane</keyword>
<dbReference type="AlphaFoldDB" id="A0A8S9QAM2"/>
<proteinExistence type="predicted"/>